<dbReference type="InterPro" id="IPR044136">
    <property type="entry name" value="Lys-tRNA-ligase_II_N"/>
</dbReference>
<dbReference type="InterPro" id="IPR002313">
    <property type="entry name" value="Lys-tRNA-ligase_II"/>
</dbReference>
<keyword evidence="4 13" id="KW-0963">Cytoplasm</keyword>
<dbReference type="InterPro" id="IPR034762">
    <property type="entry name" value="Lys-tRNA-ligase_II_bac/euk"/>
</dbReference>
<feature type="binding site" evidence="13">
    <location>
        <position position="417"/>
    </location>
    <ligand>
        <name>Mg(2+)</name>
        <dbReference type="ChEBI" id="CHEBI:18420"/>
        <label>1</label>
    </ligand>
</feature>
<dbReference type="PRINTS" id="PR00982">
    <property type="entry name" value="TRNASYNTHLYS"/>
</dbReference>
<evidence type="ECO:0000256" key="1">
    <source>
        <dbReference type="ARBA" id="ARBA00004496"/>
    </source>
</evidence>
<dbReference type="FunFam" id="2.40.50.140:FF:000024">
    <property type="entry name" value="Lysine--tRNA ligase"/>
    <property type="match status" value="1"/>
</dbReference>
<keyword evidence="6 13" id="KW-0479">Metal-binding</keyword>
<keyword evidence="5 13" id="KW-0436">Ligase</keyword>
<dbReference type="GO" id="GO:0000287">
    <property type="term" value="F:magnesium ion binding"/>
    <property type="evidence" value="ECO:0007669"/>
    <property type="project" value="UniProtKB-UniRule"/>
</dbReference>
<proteinExistence type="inferred from homology"/>
<accession>A0A8J7F6A0</accession>
<dbReference type="InterPro" id="IPR018149">
    <property type="entry name" value="Lys-tRNA-synth_II_C"/>
</dbReference>
<dbReference type="PANTHER" id="PTHR42918:SF15">
    <property type="entry name" value="LYSINE--TRNA LIGASE, CHLOROPLASTIC_MITOCHONDRIAL"/>
    <property type="match status" value="1"/>
</dbReference>
<evidence type="ECO:0000313" key="17">
    <source>
        <dbReference type="Proteomes" id="UP000620559"/>
    </source>
</evidence>
<comment type="catalytic activity">
    <reaction evidence="12 13 14">
        <text>tRNA(Lys) + L-lysine + ATP = L-lysyl-tRNA(Lys) + AMP + diphosphate</text>
        <dbReference type="Rhea" id="RHEA:20792"/>
        <dbReference type="Rhea" id="RHEA-COMP:9696"/>
        <dbReference type="Rhea" id="RHEA-COMP:9697"/>
        <dbReference type="ChEBI" id="CHEBI:30616"/>
        <dbReference type="ChEBI" id="CHEBI:32551"/>
        <dbReference type="ChEBI" id="CHEBI:33019"/>
        <dbReference type="ChEBI" id="CHEBI:78442"/>
        <dbReference type="ChEBI" id="CHEBI:78529"/>
        <dbReference type="ChEBI" id="CHEBI:456215"/>
        <dbReference type="EC" id="6.1.1.6"/>
    </reaction>
</comment>
<dbReference type="NCBIfam" id="NF001756">
    <property type="entry name" value="PRK00484.1"/>
    <property type="match status" value="1"/>
</dbReference>
<dbReference type="GO" id="GO:0006430">
    <property type="term" value="P:lysyl-tRNA aminoacylation"/>
    <property type="evidence" value="ECO:0007669"/>
    <property type="project" value="UniProtKB-UniRule"/>
</dbReference>
<evidence type="ECO:0000256" key="2">
    <source>
        <dbReference type="ARBA" id="ARBA00008226"/>
    </source>
</evidence>
<dbReference type="EC" id="6.1.1.6" evidence="13"/>
<dbReference type="Gene3D" id="2.40.50.140">
    <property type="entry name" value="Nucleic acid-binding proteins"/>
    <property type="match status" value="1"/>
</dbReference>
<evidence type="ECO:0000256" key="3">
    <source>
        <dbReference type="ARBA" id="ARBA00011738"/>
    </source>
</evidence>
<dbReference type="InterPro" id="IPR004364">
    <property type="entry name" value="Aa-tRNA-synt_II"/>
</dbReference>
<dbReference type="InterPro" id="IPR004365">
    <property type="entry name" value="NA-bd_OB_tRNA"/>
</dbReference>
<dbReference type="GO" id="GO:0005829">
    <property type="term" value="C:cytosol"/>
    <property type="evidence" value="ECO:0007669"/>
    <property type="project" value="TreeGrafter"/>
</dbReference>
<dbReference type="Gene3D" id="3.30.930.10">
    <property type="entry name" value="Bira Bifunctional Protein, Domain 2"/>
    <property type="match status" value="1"/>
</dbReference>
<comment type="similarity">
    <text evidence="2 13">Belongs to the class-II aminoacyl-tRNA synthetase family.</text>
</comment>
<dbReference type="HAMAP" id="MF_00252">
    <property type="entry name" value="Lys_tRNA_synth_class2"/>
    <property type="match status" value="1"/>
</dbReference>
<dbReference type="Proteomes" id="UP000620559">
    <property type="component" value="Unassembled WGS sequence"/>
</dbReference>
<dbReference type="PANTHER" id="PTHR42918">
    <property type="entry name" value="LYSYL-TRNA SYNTHETASE"/>
    <property type="match status" value="1"/>
</dbReference>
<feature type="binding site" evidence="13">
    <location>
        <position position="410"/>
    </location>
    <ligand>
        <name>Mg(2+)</name>
        <dbReference type="ChEBI" id="CHEBI:18420"/>
        <label>1</label>
    </ligand>
</feature>
<dbReference type="SUPFAM" id="SSF55681">
    <property type="entry name" value="Class II aaRS and biotin synthetases"/>
    <property type="match status" value="1"/>
</dbReference>
<evidence type="ECO:0000256" key="13">
    <source>
        <dbReference type="HAMAP-Rule" id="MF_00252"/>
    </source>
</evidence>
<comment type="caution">
    <text evidence="16">The sequence shown here is derived from an EMBL/GenBank/DDBJ whole genome shotgun (WGS) entry which is preliminary data.</text>
</comment>
<keyword evidence="11 13" id="KW-0030">Aminoacyl-tRNA synthetase</keyword>
<dbReference type="InterPro" id="IPR006195">
    <property type="entry name" value="aa-tRNA-synth_II"/>
</dbReference>
<organism evidence="16 17">
    <name type="scientific">Plectonema cf. radiosum LEGE 06105</name>
    <dbReference type="NCBI Taxonomy" id="945769"/>
    <lineage>
        <taxon>Bacteria</taxon>
        <taxon>Bacillati</taxon>
        <taxon>Cyanobacteriota</taxon>
        <taxon>Cyanophyceae</taxon>
        <taxon>Oscillatoriophycideae</taxon>
        <taxon>Oscillatoriales</taxon>
        <taxon>Microcoleaceae</taxon>
        <taxon>Plectonema</taxon>
    </lineage>
</organism>
<keyword evidence="8 13" id="KW-0067">ATP-binding</keyword>
<dbReference type="AlphaFoldDB" id="A0A8J7F6A0"/>
<dbReference type="EMBL" id="JADEWL010000164">
    <property type="protein sequence ID" value="MBE9216403.1"/>
    <property type="molecule type" value="Genomic_DNA"/>
</dbReference>
<evidence type="ECO:0000256" key="11">
    <source>
        <dbReference type="ARBA" id="ARBA00023146"/>
    </source>
</evidence>
<dbReference type="Pfam" id="PF01336">
    <property type="entry name" value="tRNA_anti-codon"/>
    <property type="match status" value="1"/>
</dbReference>
<dbReference type="GO" id="GO:0005524">
    <property type="term" value="F:ATP binding"/>
    <property type="evidence" value="ECO:0007669"/>
    <property type="project" value="UniProtKB-UniRule"/>
</dbReference>
<feature type="binding site" evidence="13">
    <location>
        <position position="417"/>
    </location>
    <ligand>
        <name>Mg(2+)</name>
        <dbReference type="ChEBI" id="CHEBI:18420"/>
        <label>2</label>
    </ligand>
</feature>
<dbReference type="FunFam" id="3.30.930.10:FF:000067">
    <property type="entry name" value="Lysine--tRNA ligase"/>
    <property type="match status" value="1"/>
</dbReference>
<comment type="cofactor">
    <cofactor evidence="13 14">
        <name>Mg(2+)</name>
        <dbReference type="ChEBI" id="CHEBI:18420"/>
    </cofactor>
    <text evidence="13 14">Binds 3 Mg(2+) ions per subunit.</text>
</comment>
<evidence type="ECO:0000256" key="6">
    <source>
        <dbReference type="ARBA" id="ARBA00022723"/>
    </source>
</evidence>
<evidence type="ECO:0000259" key="15">
    <source>
        <dbReference type="PROSITE" id="PS50862"/>
    </source>
</evidence>
<dbReference type="InterPro" id="IPR012340">
    <property type="entry name" value="NA-bd_OB-fold"/>
</dbReference>
<evidence type="ECO:0000256" key="10">
    <source>
        <dbReference type="ARBA" id="ARBA00022917"/>
    </source>
</evidence>
<dbReference type="InterPro" id="IPR045864">
    <property type="entry name" value="aa-tRNA-synth_II/BPL/LPL"/>
</dbReference>
<evidence type="ECO:0000256" key="8">
    <source>
        <dbReference type="ARBA" id="ARBA00022840"/>
    </source>
</evidence>
<name>A0A8J7F6A0_9CYAN</name>
<sequence>MSEEDIRATRLEKVEQLRQQGMNPYAYTWELTDHAAELQEKFADLANGEEVADIEVAIAGRIMARRVMGKLAFFTLQDETGTIQLYLEKKRISESMADIDAAAFQNLKQLTDIGDILGAKGTIKRTEKGELSVYVRQYAVLTKSLLPLPDKWHGLTDITKRYRQRYVDLIVNPEVRQTFRRRALITAGIRRYLDERGFIEIETPVMQSEAGGADARPFITYHNTLEMQLYLRIATELHLKRLIVGGFEKVFELGRIFRNEGISTRHNPEFTTIELYQAYADYNDMMDLTEGIITTVSEEVIGTLKINYQGTEIDLTPPWKRVTMHELVKEYSGVDFNSFQSLEQAKVACKNADIQGIDDCPSMGKLLNEAFEQKVEENLIQPIFVTDFPVEISPLAKPHRSKPGLVERFELYMVGRETANSFSELTDPIDQRQRLEAQAAKKAAGDLEAQGVDEDFLTALEYGMPPTGGLGIGIDRLVMLLTDSASIRDVIAFPLLKPEKPESANPTE</sequence>
<keyword evidence="7 13" id="KW-0547">Nucleotide-binding</keyword>
<dbReference type="PIRSF" id="PIRSF039101">
    <property type="entry name" value="LysRS2"/>
    <property type="match status" value="1"/>
</dbReference>
<evidence type="ECO:0000313" key="16">
    <source>
        <dbReference type="EMBL" id="MBE9216403.1"/>
    </source>
</evidence>
<dbReference type="GO" id="GO:0000049">
    <property type="term" value="F:tRNA binding"/>
    <property type="evidence" value="ECO:0007669"/>
    <property type="project" value="TreeGrafter"/>
</dbReference>
<reference evidence="16" key="1">
    <citation type="submission" date="2020-10" db="EMBL/GenBank/DDBJ databases">
        <authorList>
            <person name="Castelo-Branco R."/>
            <person name="Eusebio N."/>
            <person name="Adriana R."/>
            <person name="Vieira A."/>
            <person name="Brugerolle De Fraissinette N."/>
            <person name="Rezende De Castro R."/>
            <person name="Schneider M.P."/>
            <person name="Vasconcelos V."/>
            <person name="Leao P.N."/>
        </authorList>
    </citation>
    <scope>NUCLEOTIDE SEQUENCE</scope>
    <source>
        <strain evidence="16">LEGE 06105</strain>
    </source>
</reference>
<keyword evidence="9 13" id="KW-0460">Magnesium</keyword>
<dbReference type="PROSITE" id="PS50862">
    <property type="entry name" value="AA_TRNA_LIGASE_II"/>
    <property type="match status" value="1"/>
</dbReference>
<protein>
    <recommendedName>
        <fullName evidence="13">Lysine--tRNA ligase</fullName>
        <ecNumber evidence="13">6.1.1.6</ecNumber>
    </recommendedName>
    <alternativeName>
        <fullName evidence="13">Lysyl-tRNA synthetase</fullName>
        <shortName evidence="13">LysRS</shortName>
    </alternativeName>
</protein>
<dbReference type="SUPFAM" id="SSF50249">
    <property type="entry name" value="Nucleic acid-binding proteins"/>
    <property type="match status" value="1"/>
</dbReference>
<evidence type="ECO:0000256" key="9">
    <source>
        <dbReference type="ARBA" id="ARBA00022842"/>
    </source>
</evidence>
<evidence type="ECO:0000256" key="12">
    <source>
        <dbReference type="ARBA" id="ARBA00048573"/>
    </source>
</evidence>
<dbReference type="NCBIfam" id="TIGR00499">
    <property type="entry name" value="lysS_bact"/>
    <property type="match status" value="1"/>
</dbReference>
<dbReference type="GO" id="GO:0004824">
    <property type="term" value="F:lysine-tRNA ligase activity"/>
    <property type="evidence" value="ECO:0007669"/>
    <property type="project" value="UniProtKB-UniRule"/>
</dbReference>
<dbReference type="CDD" id="cd00775">
    <property type="entry name" value="LysRS_core"/>
    <property type="match status" value="1"/>
</dbReference>
<dbReference type="RefSeq" id="WP_193924950.1">
    <property type="nucleotide sequence ID" value="NZ_JADEWL010000164.1"/>
</dbReference>
<comment type="subunit">
    <text evidence="3 13">Homodimer.</text>
</comment>
<evidence type="ECO:0000256" key="14">
    <source>
        <dbReference type="RuleBase" id="RU000336"/>
    </source>
</evidence>
<comment type="subcellular location">
    <subcellularLocation>
        <location evidence="1 13">Cytoplasm</location>
    </subcellularLocation>
</comment>
<gene>
    <name evidence="13 16" type="primary">lysS</name>
    <name evidence="16" type="ORF">IQ247_27705</name>
</gene>
<keyword evidence="10 13" id="KW-0648">Protein biosynthesis</keyword>
<dbReference type="Pfam" id="PF00152">
    <property type="entry name" value="tRNA-synt_2"/>
    <property type="match status" value="1"/>
</dbReference>
<keyword evidence="17" id="KW-1185">Reference proteome</keyword>
<evidence type="ECO:0000256" key="5">
    <source>
        <dbReference type="ARBA" id="ARBA00022598"/>
    </source>
</evidence>
<evidence type="ECO:0000256" key="7">
    <source>
        <dbReference type="ARBA" id="ARBA00022741"/>
    </source>
</evidence>
<feature type="domain" description="Aminoacyl-transfer RNA synthetases class-II family profile" evidence="15">
    <location>
        <begin position="185"/>
        <end position="498"/>
    </location>
</feature>
<dbReference type="CDD" id="cd04322">
    <property type="entry name" value="LysRS_N"/>
    <property type="match status" value="1"/>
</dbReference>
<evidence type="ECO:0000256" key="4">
    <source>
        <dbReference type="ARBA" id="ARBA00022490"/>
    </source>
</evidence>